<evidence type="ECO:0000259" key="18">
    <source>
        <dbReference type="Pfam" id="PF00150"/>
    </source>
</evidence>
<dbReference type="RefSeq" id="XP_037149151.1">
    <property type="nucleotide sequence ID" value="XM_037294463.1"/>
</dbReference>
<dbReference type="EC" id="3.2.1.75" evidence="13"/>
<dbReference type="GO" id="GO:0009986">
    <property type="term" value="C:cell surface"/>
    <property type="evidence" value="ECO:0007669"/>
    <property type="project" value="TreeGrafter"/>
</dbReference>
<keyword evidence="10" id="KW-0624">Polysaccharide degradation</keyword>
<protein>
    <recommendedName>
        <fullName evidence="13">glucan endo-1,6-beta-glucosidase</fullName>
        <ecNumber evidence="13">3.2.1.75</ecNumber>
    </recommendedName>
    <alternativeName>
        <fullName evidence="15">Beta-1,6-glucanase B</fullName>
    </alternativeName>
    <alternativeName>
        <fullName evidence="14">Endo-1,6-beta-D-glucanase B</fullName>
    </alternativeName>
    <alternativeName>
        <fullName evidence="16">Endo-1,6-beta-glucanase B</fullName>
    </alternativeName>
</protein>
<evidence type="ECO:0000256" key="5">
    <source>
        <dbReference type="ARBA" id="ARBA00022801"/>
    </source>
</evidence>
<dbReference type="AlphaFoldDB" id="A0A8H6CAQ7"/>
<dbReference type="GO" id="GO:0004338">
    <property type="term" value="F:glucan exo-1,3-beta-glucosidase activity"/>
    <property type="evidence" value="ECO:0007669"/>
    <property type="project" value="TreeGrafter"/>
</dbReference>
<accession>A0A8H6CAQ7</accession>
<keyword evidence="9" id="KW-0961">Cell wall biogenesis/degradation</keyword>
<dbReference type="Pfam" id="PF00150">
    <property type="entry name" value="Cellulase"/>
    <property type="match status" value="1"/>
</dbReference>
<evidence type="ECO:0000256" key="2">
    <source>
        <dbReference type="ARBA" id="ARBA00005641"/>
    </source>
</evidence>
<evidence type="ECO:0000256" key="8">
    <source>
        <dbReference type="ARBA" id="ARBA00023295"/>
    </source>
</evidence>
<keyword evidence="5 17" id="KW-0378">Hydrolase</keyword>
<name>A0A8H6CAQ7_9LECA</name>
<evidence type="ECO:0000256" key="16">
    <source>
        <dbReference type="ARBA" id="ARBA00043257"/>
    </source>
</evidence>
<evidence type="ECO:0000256" key="7">
    <source>
        <dbReference type="ARBA" id="ARBA00023277"/>
    </source>
</evidence>
<gene>
    <name evidence="19" type="ORF">HO133_003541</name>
</gene>
<keyword evidence="8 17" id="KW-0326">Glycosidase</keyword>
<feature type="domain" description="Glycoside hydrolase family 5" evidence="18">
    <location>
        <begin position="58"/>
        <end position="346"/>
    </location>
</feature>
<dbReference type="PANTHER" id="PTHR31297">
    <property type="entry name" value="GLUCAN ENDO-1,6-BETA-GLUCOSIDASE B"/>
    <property type="match status" value="1"/>
</dbReference>
<evidence type="ECO:0000256" key="11">
    <source>
        <dbReference type="ARBA" id="ARBA00036633"/>
    </source>
</evidence>
<dbReference type="EMBL" id="JACCJB010000018">
    <property type="protein sequence ID" value="KAF6219716.1"/>
    <property type="molecule type" value="Genomic_DNA"/>
</dbReference>
<evidence type="ECO:0000256" key="6">
    <source>
        <dbReference type="ARBA" id="ARBA00023180"/>
    </source>
</evidence>
<evidence type="ECO:0000256" key="9">
    <source>
        <dbReference type="ARBA" id="ARBA00023316"/>
    </source>
</evidence>
<dbReference type="GeneID" id="59331952"/>
<evidence type="ECO:0000256" key="1">
    <source>
        <dbReference type="ARBA" id="ARBA00004613"/>
    </source>
</evidence>
<keyword evidence="4" id="KW-0732">Signal</keyword>
<dbReference type="InterPro" id="IPR017853">
    <property type="entry name" value="GH"/>
</dbReference>
<proteinExistence type="inferred from homology"/>
<dbReference type="InterPro" id="IPR001547">
    <property type="entry name" value="Glyco_hydro_5"/>
</dbReference>
<evidence type="ECO:0000313" key="20">
    <source>
        <dbReference type="Proteomes" id="UP000593566"/>
    </source>
</evidence>
<keyword evidence="3" id="KW-0964">Secreted</keyword>
<dbReference type="InterPro" id="IPR050386">
    <property type="entry name" value="Glycosyl_hydrolase_5"/>
</dbReference>
<reference evidence="19 20" key="1">
    <citation type="journal article" date="2020" name="Genomics">
        <title>Complete, high-quality genomes from long-read metagenomic sequencing of two wolf lichen thalli reveals enigmatic genome architecture.</title>
        <authorList>
            <person name="McKenzie S.K."/>
            <person name="Walston R.F."/>
            <person name="Allen J.L."/>
        </authorList>
    </citation>
    <scope>NUCLEOTIDE SEQUENCE [LARGE SCALE GENOMIC DNA]</scope>
    <source>
        <strain evidence="19">WasteWater1</strain>
    </source>
</reference>
<evidence type="ECO:0000256" key="13">
    <source>
        <dbReference type="ARBA" id="ARBA00038935"/>
    </source>
</evidence>
<evidence type="ECO:0000313" key="19">
    <source>
        <dbReference type="EMBL" id="KAF6219716.1"/>
    </source>
</evidence>
<comment type="caution">
    <text evidence="19">The sequence shown here is derived from an EMBL/GenBank/DDBJ whole genome shotgun (WGS) entry which is preliminary data.</text>
</comment>
<comment type="catalytic activity">
    <reaction evidence="11">
        <text>Random hydrolysis of (1-&gt;6)-linkages in (1-&gt;6)-beta-D-glucans.</text>
        <dbReference type="EC" id="3.2.1.75"/>
    </reaction>
</comment>
<evidence type="ECO:0000256" key="15">
    <source>
        <dbReference type="ARBA" id="ARBA00042025"/>
    </source>
</evidence>
<dbReference type="Gene3D" id="3.20.20.80">
    <property type="entry name" value="Glycosidases"/>
    <property type="match status" value="1"/>
</dbReference>
<evidence type="ECO:0000256" key="3">
    <source>
        <dbReference type="ARBA" id="ARBA00022525"/>
    </source>
</evidence>
<dbReference type="GO" id="GO:0071555">
    <property type="term" value="P:cell wall organization"/>
    <property type="evidence" value="ECO:0007669"/>
    <property type="project" value="UniProtKB-KW"/>
</dbReference>
<comment type="subcellular location">
    <subcellularLocation>
        <location evidence="1">Secreted</location>
    </subcellularLocation>
</comment>
<sequence>MPSSATLPLRGVNLGSQFVVEPWMASDEWNSMGCGGTASEFDCVSKLGQTQANKVWAMHWNTWTTQEDISKMRSYGLNAIRIPVGYWIREDLVYSDSEHFPQGGLHYLEQICGWASDAGLYIIIDLHGAPGAQVARNADTGQDASTPGFYVDYQYERAYKFLEWMANIIHTDKSYRNVGMLEILSQPVQGSNSETDSMRQTFYPTAWARIRAAEAALKISPNNLLHIQMMNAKWGSGDPHQHLTDDTFAAYDDHRYLKYSDDNGINDPGTGRTPAAYLKESCHDDRGGNWPTVVGEFSLSVADDLEWNSSEFAPPDSHVGWYAKWFAAQIQAYEKQDGWIFWSWKADYIAGRNDWRWSYQAAVTAGAIPQNLKDAVNSNPCAGI</sequence>
<organism evidence="19 20">
    <name type="scientific">Letharia lupina</name>
    <dbReference type="NCBI Taxonomy" id="560253"/>
    <lineage>
        <taxon>Eukaryota</taxon>
        <taxon>Fungi</taxon>
        <taxon>Dikarya</taxon>
        <taxon>Ascomycota</taxon>
        <taxon>Pezizomycotina</taxon>
        <taxon>Lecanoromycetes</taxon>
        <taxon>OSLEUM clade</taxon>
        <taxon>Lecanoromycetidae</taxon>
        <taxon>Lecanorales</taxon>
        <taxon>Lecanorineae</taxon>
        <taxon>Parmeliaceae</taxon>
        <taxon>Letharia</taxon>
    </lineage>
</organism>
<evidence type="ECO:0000256" key="17">
    <source>
        <dbReference type="RuleBase" id="RU361153"/>
    </source>
</evidence>
<dbReference type="PANTHER" id="PTHR31297:SF39">
    <property type="entry name" value="GLUCAN ENDO-1,6-BETA-GLUCOSIDASE B"/>
    <property type="match status" value="1"/>
</dbReference>
<comment type="similarity">
    <text evidence="2 17">Belongs to the glycosyl hydrolase 5 (cellulase A) family.</text>
</comment>
<evidence type="ECO:0000256" key="12">
    <source>
        <dbReference type="ARBA" id="ARBA00037628"/>
    </source>
</evidence>
<evidence type="ECO:0000256" key="4">
    <source>
        <dbReference type="ARBA" id="ARBA00022729"/>
    </source>
</evidence>
<keyword evidence="6" id="KW-0325">Glycoprotein</keyword>
<dbReference type="GO" id="GO:0005576">
    <property type="term" value="C:extracellular region"/>
    <property type="evidence" value="ECO:0007669"/>
    <property type="project" value="UniProtKB-SubCell"/>
</dbReference>
<evidence type="ECO:0000256" key="14">
    <source>
        <dbReference type="ARBA" id="ARBA00041472"/>
    </source>
</evidence>
<dbReference type="Proteomes" id="UP000593566">
    <property type="component" value="Unassembled WGS sequence"/>
</dbReference>
<dbReference type="GO" id="GO:0009251">
    <property type="term" value="P:glucan catabolic process"/>
    <property type="evidence" value="ECO:0007669"/>
    <property type="project" value="TreeGrafter"/>
</dbReference>
<dbReference type="SUPFAM" id="SSF51445">
    <property type="entry name" value="(Trans)glycosidases"/>
    <property type="match status" value="1"/>
</dbReference>
<keyword evidence="20" id="KW-1185">Reference proteome</keyword>
<evidence type="ECO:0000256" key="10">
    <source>
        <dbReference type="ARBA" id="ARBA00023326"/>
    </source>
</evidence>
<dbReference type="FunFam" id="3.20.20.80:FF:000269">
    <property type="entry name" value="Probable glucan endo-1,6-beta-glucosidase B"/>
    <property type="match status" value="1"/>
</dbReference>
<keyword evidence="7" id="KW-0119">Carbohydrate metabolism</keyword>
<comment type="function">
    <text evidence="12">Beta-glucanases participate in the metabolism of beta-glucan, the main structural component of the cell wall. Acts on lutean, pustulan and 1,6-oligo-beta-D-glucosides.</text>
</comment>
<dbReference type="GO" id="GO:0046557">
    <property type="term" value="F:glucan endo-1,6-beta-glucosidase activity"/>
    <property type="evidence" value="ECO:0007669"/>
    <property type="project" value="UniProtKB-EC"/>
</dbReference>